<evidence type="ECO:0000313" key="2">
    <source>
        <dbReference type="Proteomes" id="UP000494329"/>
    </source>
</evidence>
<organism evidence="1 2">
    <name type="scientific">Paraburkholderia solisilvae</name>
    <dbReference type="NCBI Taxonomy" id="624376"/>
    <lineage>
        <taxon>Bacteria</taxon>
        <taxon>Pseudomonadati</taxon>
        <taxon>Pseudomonadota</taxon>
        <taxon>Betaproteobacteria</taxon>
        <taxon>Burkholderiales</taxon>
        <taxon>Burkholderiaceae</taxon>
        <taxon>Paraburkholderia</taxon>
    </lineage>
</organism>
<protein>
    <submittedName>
        <fullName evidence="1">Uncharacterized protein</fullName>
    </submittedName>
</protein>
<dbReference type="EMBL" id="CADIKF010000013">
    <property type="protein sequence ID" value="CAB3755353.1"/>
    <property type="molecule type" value="Genomic_DNA"/>
</dbReference>
<dbReference type="RefSeq" id="WP_175110898.1">
    <property type="nucleotide sequence ID" value="NZ_CADIKF010000013.1"/>
</dbReference>
<reference evidence="1 2" key="1">
    <citation type="submission" date="2020-04" db="EMBL/GenBank/DDBJ databases">
        <authorList>
            <person name="De Canck E."/>
        </authorList>
    </citation>
    <scope>NUCLEOTIDE SEQUENCE [LARGE SCALE GENOMIC DNA]</scope>
    <source>
        <strain evidence="1 2">LMG 29739</strain>
    </source>
</reference>
<name>A0A6J5DN68_9BURK</name>
<gene>
    <name evidence="1" type="ORF">LMG29739_02165</name>
</gene>
<dbReference type="Proteomes" id="UP000494329">
    <property type="component" value="Unassembled WGS sequence"/>
</dbReference>
<proteinExistence type="predicted"/>
<sequence length="174" mass="19417">MKLIERIVVFVVISIAGGSVSAEITSYEAESLCRQGEMKYFSCELQNSKKIASVCAKDNISPDQGYVQYRFGTPRHVELEFPGKHIAPRGKISIVNVSRLRDGLGSHLKFSNGSYTYVVSNAVVPGEVYVEKNGKIVFDEICKGDGYTPFDYAVWDGIEYGVENRVDDLNPYDR</sequence>
<evidence type="ECO:0000313" key="1">
    <source>
        <dbReference type="EMBL" id="CAB3755353.1"/>
    </source>
</evidence>
<dbReference type="AlphaFoldDB" id="A0A6J5DN68"/>
<keyword evidence="2" id="KW-1185">Reference proteome</keyword>
<accession>A0A6J5DN68</accession>